<evidence type="ECO:0000313" key="8">
    <source>
        <dbReference type="Proteomes" id="UP001054945"/>
    </source>
</evidence>
<feature type="disulfide bond" evidence="5">
    <location>
        <begin position="383"/>
        <end position="410"/>
    </location>
</feature>
<dbReference type="SUPFAM" id="SSF49854">
    <property type="entry name" value="Spermadhesin, CUB domain"/>
    <property type="match status" value="6"/>
</dbReference>
<dbReference type="Gene3D" id="2.60.120.290">
    <property type="entry name" value="Spermadhesin, CUB domain"/>
    <property type="match status" value="6"/>
</dbReference>
<dbReference type="Pfam" id="PF00431">
    <property type="entry name" value="CUB"/>
    <property type="match status" value="5"/>
</dbReference>
<keyword evidence="3 5" id="KW-1015">Disulfide bond</keyword>
<evidence type="ECO:0000313" key="7">
    <source>
        <dbReference type="EMBL" id="GIZ03905.1"/>
    </source>
</evidence>
<protein>
    <submittedName>
        <fullName evidence="7">Cubilin</fullName>
    </submittedName>
</protein>
<feature type="domain" description="CUB" evidence="6">
    <location>
        <begin position="113"/>
        <end position="274"/>
    </location>
</feature>
<name>A0AAV4YC15_CAEEX</name>
<dbReference type="Proteomes" id="UP001054945">
    <property type="component" value="Unassembled WGS sequence"/>
</dbReference>
<keyword evidence="2" id="KW-0677">Repeat</keyword>
<evidence type="ECO:0000259" key="6">
    <source>
        <dbReference type="PROSITE" id="PS01180"/>
    </source>
</evidence>
<dbReference type="SMART" id="SM00042">
    <property type="entry name" value="CUB"/>
    <property type="match status" value="5"/>
</dbReference>
<keyword evidence="8" id="KW-1185">Reference proteome</keyword>
<evidence type="ECO:0000256" key="1">
    <source>
        <dbReference type="ARBA" id="ARBA00022729"/>
    </source>
</evidence>
<organism evidence="7 8">
    <name type="scientific">Caerostris extrusa</name>
    <name type="common">Bark spider</name>
    <name type="synonym">Caerostris bankana</name>
    <dbReference type="NCBI Taxonomy" id="172846"/>
    <lineage>
        <taxon>Eukaryota</taxon>
        <taxon>Metazoa</taxon>
        <taxon>Ecdysozoa</taxon>
        <taxon>Arthropoda</taxon>
        <taxon>Chelicerata</taxon>
        <taxon>Arachnida</taxon>
        <taxon>Araneae</taxon>
        <taxon>Araneomorphae</taxon>
        <taxon>Entelegynae</taxon>
        <taxon>Araneoidea</taxon>
        <taxon>Araneidae</taxon>
        <taxon>Caerostris</taxon>
    </lineage>
</organism>
<feature type="domain" description="CUB" evidence="6">
    <location>
        <begin position="592"/>
        <end position="705"/>
    </location>
</feature>
<dbReference type="CDD" id="cd00041">
    <property type="entry name" value="CUB"/>
    <property type="match status" value="5"/>
</dbReference>
<dbReference type="PANTHER" id="PTHR24251">
    <property type="entry name" value="OVOCHYMASE-RELATED"/>
    <property type="match status" value="1"/>
</dbReference>
<dbReference type="PROSITE" id="PS01180">
    <property type="entry name" value="CUB"/>
    <property type="match status" value="5"/>
</dbReference>
<evidence type="ECO:0000256" key="4">
    <source>
        <dbReference type="ARBA" id="ARBA00023180"/>
    </source>
</evidence>
<evidence type="ECO:0000256" key="2">
    <source>
        <dbReference type="ARBA" id="ARBA00022737"/>
    </source>
</evidence>
<feature type="domain" description="CUB" evidence="6">
    <location>
        <begin position="383"/>
        <end position="499"/>
    </location>
</feature>
<accession>A0AAV4YC15</accession>
<dbReference type="AlphaFoldDB" id="A0AAV4YC15"/>
<dbReference type="FunFam" id="2.60.120.290:FF:000013">
    <property type="entry name" value="Membrane frizzled-related protein"/>
    <property type="match status" value="1"/>
</dbReference>
<dbReference type="FunFam" id="2.60.120.290:FF:000003">
    <property type="entry name" value="Neuropilin"/>
    <property type="match status" value="1"/>
</dbReference>
<dbReference type="InterPro" id="IPR035914">
    <property type="entry name" value="Sperma_CUB_dom_sf"/>
</dbReference>
<comment type="caution">
    <text evidence="5">Lacks conserved residue(s) required for the propagation of feature annotation.</text>
</comment>
<comment type="caution">
    <text evidence="7">The sequence shown here is derived from an EMBL/GenBank/DDBJ whole genome shotgun (WGS) entry which is preliminary data.</text>
</comment>
<feature type="domain" description="CUB" evidence="6">
    <location>
        <begin position="1"/>
        <end position="112"/>
    </location>
</feature>
<dbReference type="InterPro" id="IPR000859">
    <property type="entry name" value="CUB_dom"/>
</dbReference>
<gene>
    <name evidence="7" type="primary">CUBN</name>
    <name evidence="7" type="ORF">CEXT_192901</name>
</gene>
<dbReference type="EMBL" id="BPLR01001667">
    <property type="protein sequence ID" value="GIZ03905.1"/>
    <property type="molecule type" value="Genomic_DNA"/>
</dbReference>
<evidence type="ECO:0000256" key="3">
    <source>
        <dbReference type="ARBA" id="ARBA00023157"/>
    </source>
</evidence>
<sequence>MTAPQGSIVSPNYPQPYPMFYNADCQWLIQVSAGSLINLAMVSIDIEEHRTCLYDYLQIFDGPTENSKSLLRICNNQQNPGSITSSGNSLFIRFRSDFSEQSGGFHLVYQTLCNNNLTSRRGVIESPNFPNTYPHNHNCTWKIEAPKGSNISLAFSHLFLEGGDSCDADYIEVLQIDKHNVQSQLGKYCGNEYSLTTSNTAIIRLVTDQRCDLDLNGPSEVYGGEDEHSPRLLNLCHTISGPQVVTSHGSHMLVTFNSDFTITRRGFKATFKMKPGGCGGRYTVAESSILSPNFPNPYNANDECEWLIQVDPNHLVELNFYDFNMPDSVYDGENTEAPVILKIWGSNKPEEAIHSTGNKMLIRLVADGNNVAGGFRAHYNTACGGRFLADDGGVISSPNYPDLSLSMYNCSWIIYASDPGQKVSLIITHLFMPYDIECSVSSLRLYDGDQSDSPLLQEICGTRSPPPIMSRGSILHVVVTAGIFRATYGMGATRKFMSDAELNFKCSEEQIAEAPTRLYKEHSAPWISRQLRTGFGVRLDDRGLAWEQSASDFRILCSRPNNVTDAHKLWIKFRSDDIETERGFLAHFELQHNGILNGTEGEIASPGFPFNYQMDDVYRWTVYVPSGMFVSVRFLALSITAVGDGNNCVGDIKLFDGISDEAPVLGQYCGFQIPEPIVSTGNVIHVTFTANRYYKGNFHLKWTAVSESGIVVNLPDTSAGR</sequence>
<proteinExistence type="predicted"/>
<evidence type="ECO:0000256" key="5">
    <source>
        <dbReference type="PROSITE-ProRule" id="PRU00059"/>
    </source>
</evidence>
<feature type="domain" description="CUB" evidence="6">
    <location>
        <begin position="278"/>
        <end position="382"/>
    </location>
</feature>
<keyword evidence="4" id="KW-0325">Glycoprotein</keyword>
<keyword evidence="1" id="KW-0732">Signal</keyword>
<dbReference type="FunFam" id="2.60.120.290:FF:000005">
    <property type="entry name" value="Procollagen C-endopeptidase enhancer 1"/>
    <property type="match status" value="1"/>
</dbReference>
<reference evidence="7 8" key="1">
    <citation type="submission" date="2021-06" db="EMBL/GenBank/DDBJ databases">
        <title>Caerostris extrusa draft genome.</title>
        <authorList>
            <person name="Kono N."/>
            <person name="Arakawa K."/>
        </authorList>
    </citation>
    <scope>NUCLEOTIDE SEQUENCE [LARGE SCALE GENOMIC DNA]</scope>
</reference>